<keyword evidence="2" id="KW-1185">Reference proteome</keyword>
<comment type="caution">
    <text evidence="1">The sequence shown here is derived from an EMBL/GenBank/DDBJ whole genome shotgun (WGS) entry which is preliminary data.</text>
</comment>
<dbReference type="EMBL" id="JJMN01000069">
    <property type="protein sequence ID" value="KDO13265.1"/>
    <property type="molecule type" value="Genomic_DNA"/>
</dbReference>
<gene>
    <name evidence="1" type="ORF">DP83_11840</name>
</gene>
<dbReference type="Proteomes" id="UP000027331">
    <property type="component" value="Unassembled WGS sequence"/>
</dbReference>
<evidence type="ECO:0000313" key="1">
    <source>
        <dbReference type="EMBL" id="KDO13265.1"/>
    </source>
</evidence>
<proteinExistence type="predicted"/>
<protein>
    <submittedName>
        <fullName evidence="1">Uncharacterized protein</fullName>
    </submittedName>
</protein>
<reference evidence="1 2" key="1">
    <citation type="submission" date="2014-04" db="EMBL/GenBank/DDBJ databases">
        <title>Vibrio metecus sp. nov., a close relative of Vibrio cholerae isolated from coastal brackish ponds and clinical specimens.</title>
        <authorList>
            <person name="Kirchberger P.C."/>
            <person name="Turnsek M."/>
            <person name="Hunt D.E."/>
            <person name="Haley B.J."/>
            <person name="Colwell R."/>
            <person name="Polz M.F."/>
            <person name="Tarr C.L."/>
            <person name="Boucher Y."/>
        </authorList>
    </citation>
    <scope>NUCLEOTIDE SEQUENCE [LARGE SCALE GENOMIC DNA]</scope>
    <source>
        <strain evidence="2">PPCK-2014</strain>
    </source>
</reference>
<accession>A0ABR4RUS5</accession>
<evidence type="ECO:0000313" key="2">
    <source>
        <dbReference type="Proteomes" id="UP000027331"/>
    </source>
</evidence>
<name>A0ABR4RUS5_VIBMT</name>
<organism evidence="1 2">
    <name type="scientific">Vibrio metoecus</name>
    <dbReference type="NCBI Taxonomy" id="1481663"/>
    <lineage>
        <taxon>Bacteria</taxon>
        <taxon>Pseudomonadati</taxon>
        <taxon>Pseudomonadota</taxon>
        <taxon>Gammaproteobacteria</taxon>
        <taxon>Vibrionales</taxon>
        <taxon>Vibrionaceae</taxon>
        <taxon>Vibrio</taxon>
    </lineage>
</organism>
<sequence length="98" mass="10932">MSKILEVIRALNAQKIQNEITNSNGFLNPGTIAALPLSLREIAEQLNIEIDELYDSLDELHMDGYIDDLSTTSMSWGRRITADGQVCKTIGHFVKLLV</sequence>